<evidence type="ECO:0000259" key="2">
    <source>
        <dbReference type="Pfam" id="PF02775"/>
    </source>
</evidence>
<dbReference type="GO" id="GO:0044281">
    <property type="term" value="P:small molecule metabolic process"/>
    <property type="evidence" value="ECO:0007669"/>
    <property type="project" value="UniProtKB-ARBA"/>
</dbReference>
<proteinExistence type="predicted"/>
<dbReference type="InterPro" id="IPR051457">
    <property type="entry name" value="2-oxoacid:Fd_oxidoreductase"/>
</dbReference>
<dbReference type="InterPro" id="IPR029061">
    <property type="entry name" value="THDP-binding"/>
</dbReference>
<dbReference type="Pfam" id="PF02775">
    <property type="entry name" value="TPP_enzyme_C"/>
    <property type="match status" value="1"/>
</dbReference>
<keyword evidence="4" id="KW-1185">Reference proteome</keyword>
<dbReference type="RefSeq" id="WP_073474683.1">
    <property type="nucleotide sequence ID" value="NZ_FQZU01000007.1"/>
</dbReference>
<dbReference type="SUPFAM" id="SSF52518">
    <property type="entry name" value="Thiamin diphosphate-binding fold (THDP-binding)"/>
    <property type="match status" value="1"/>
</dbReference>
<dbReference type="Gene3D" id="3.40.50.970">
    <property type="match status" value="1"/>
</dbReference>
<dbReference type="OrthoDB" id="9775140at2"/>
<keyword evidence="1" id="KW-0560">Oxidoreductase</keyword>
<evidence type="ECO:0000313" key="3">
    <source>
        <dbReference type="EMBL" id="SHJ39376.1"/>
    </source>
</evidence>
<dbReference type="AlphaFoldDB" id="A0A1M6IY83"/>
<feature type="domain" description="Thiamine pyrophosphate enzyme TPP-binding" evidence="2">
    <location>
        <begin position="65"/>
        <end position="209"/>
    </location>
</feature>
<reference evidence="4" key="1">
    <citation type="submission" date="2016-11" db="EMBL/GenBank/DDBJ databases">
        <authorList>
            <person name="Varghese N."/>
            <person name="Submissions S."/>
        </authorList>
    </citation>
    <scope>NUCLEOTIDE SEQUENCE [LARGE SCALE GENOMIC DNA]</scope>
    <source>
        <strain evidence="4">DSM 16219</strain>
    </source>
</reference>
<evidence type="ECO:0000256" key="1">
    <source>
        <dbReference type="ARBA" id="ARBA00023002"/>
    </source>
</evidence>
<dbReference type="PANTHER" id="PTHR48084">
    <property type="entry name" value="2-OXOGLUTARATE OXIDOREDUCTASE SUBUNIT KORB-RELATED"/>
    <property type="match status" value="1"/>
</dbReference>
<dbReference type="GO" id="GO:0016625">
    <property type="term" value="F:oxidoreductase activity, acting on the aldehyde or oxo group of donors, iron-sulfur protein as acceptor"/>
    <property type="evidence" value="ECO:0007669"/>
    <property type="project" value="UniProtKB-ARBA"/>
</dbReference>
<name>A0A1M6IY83_9BACT</name>
<organism evidence="3 4">
    <name type="scientific">Desulfatibacillum alkenivorans DSM 16219</name>
    <dbReference type="NCBI Taxonomy" id="1121393"/>
    <lineage>
        <taxon>Bacteria</taxon>
        <taxon>Pseudomonadati</taxon>
        <taxon>Thermodesulfobacteriota</taxon>
        <taxon>Desulfobacteria</taxon>
        <taxon>Desulfobacterales</taxon>
        <taxon>Desulfatibacillaceae</taxon>
        <taxon>Desulfatibacillum</taxon>
    </lineage>
</organism>
<dbReference type="STRING" id="1121393.SAMN02745216_01564"/>
<dbReference type="InterPro" id="IPR011766">
    <property type="entry name" value="TPP_enzyme_TPP-bd"/>
</dbReference>
<dbReference type="PANTHER" id="PTHR48084:SF1">
    <property type="entry name" value="2-OXOGLUTARATE SYNTHASE SUBUNIT KORB"/>
    <property type="match status" value="1"/>
</dbReference>
<dbReference type="GO" id="GO:0045333">
    <property type="term" value="P:cellular respiration"/>
    <property type="evidence" value="ECO:0007669"/>
    <property type="project" value="UniProtKB-ARBA"/>
</dbReference>
<dbReference type="GO" id="GO:0030976">
    <property type="term" value="F:thiamine pyrophosphate binding"/>
    <property type="evidence" value="ECO:0007669"/>
    <property type="project" value="InterPro"/>
</dbReference>
<dbReference type="Proteomes" id="UP000183994">
    <property type="component" value="Unassembled WGS sequence"/>
</dbReference>
<dbReference type="CDD" id="cd03375">
    <property type="entry name" value="TPP_OGFOR"/>
    <property type="match status" value="1"/>
</dbReference>
<dbReference type="EMBL" id="FQZU01000007">
    <property type="protein sequence ID" value="SHJ39376.1"/>
    <property type="molecule type" value="Genomic_DNA"/>
</dbReference>
<sequence length="288" mass="31222">MTTAQEAQREAVKHPLDDLLRTERIPHIWCPGCGIGTAFSSCLMGMKESGIDLDNTVMVSGIGCSGRGAGYVKLDSYHTTHGRAIPFATGMKLANTDLNVVVFSGDGDLFAIGGNHFIHAARRNVDLTVVCVNNFNYGMTGGQVAATTPHLAKTTTTPLGNPDSPFNLPLLAYACGASYVARWTTLHARDLTSAIIEALANPGFSFVEVLAPCPINYGRRNKEKPLDTLRLFQEKSIIKNNAHPTELDVDWERGVVLGTFVNNPRPCSTDMYDKVCRLEEKPPKKSAA</sequence>
<accession>A0A1M6IY83</accession>
<gene>
    <name evidence="3" type="ORF">SAMN02745216_01564</name>
</gene>
<protein>
    <submittedName>
        <fullName evidence="3">2-oxoglutarate ferredoxin oxidoreductase, beta subunit</fullName>
    </submittedName>
</protein>
<evidence type="ECO:0000313" key="4">
    <source>
        <dbReference type="Proteomes" id="UP000183994"/>
    </source>
</evidence>